<name>A0AAN8PQZ0_PATCE</name>
<feature type="chain" id="PRO_5042985471" evidence="1">
    <location>
        <begin position="19"/>
        <end position="108"/>
    </location>
</feature>
<gene>
    <name evidence="2" type="ORF">SNE40_009934</name>
</gene>
<sequence length="108" mass="11229">MRSLVIVCVVSIIMVSSAYPYGMPGMGGGFNPNRLQNYGTPGLGPKNLGGFGGAQRGFASLNSFNSPMSDLGASGMPSRFGRANGLAALLPILMRMNSFGYENGVFDA</sequence>
<keyword evidence="3" id="KW-1185">Reference proteome</keyword>
<comment type="caution">
    <text evidence="2">The sequence shown here is derived from an EMBL/GenBank/DDBJ whole genome shotgun (WGS) entry which is preliminary data.</text>
</comment>
<accession>A0AAN8PQZ0</accession>
<dbReference type="AlphaFoldDB" id="A0AAN8PQZ0"/>
<feature type="signal peptide" evidence="1">
    <location>
        <begin position="1"/>
        <end position="18"/>
    </location>
</feature>
<evidence type="ECO:0000256" key="1">
    <source>
        <dbReference type="SAM" id="SignalP"/>
    </source>
</evidence>
<evidence type="ECO:0000313" key="2">
    <source>
        <dbReference type="EMBL" id="KAK6182202.1"/>
    </source>
</evidence>
<evidence type="ECO:0000313" key="3">
    <source>
        <dbReference type="Proteomes" id="UP001347796"/>
    </source>
</evidence>
<proteinExistence type="predicted"/>
<keyword evidence="1" id="KW-0732">Signal</keyword>
<organism evidence="2 3">
    <name type="scientific">Patella caerulea</name>
    <name type="common">Rayed Mediterranean limpet</name>
    <dbReference type="NCBI Taxonomy" id="87958"/>
    <lineage>
        <taxon>Eukaryota</taxon>
        <taxon>Metazoa</taxon>
        <taxon>Spiralia</taxon>
        <taxon>Lophotrochozoa</taxon>
        <taxon>Mollusca</taxon>
        <taxon>Gastropoda</taxon>
        <taxon>Patellogastropoda</taxon>
        <taxon>Patelloidea</taxon>
        <taxon>Patellidae</taxon>
        <taxon>Patella</taxon>
    </lineage>
</organism>
<reference evidence="2 3" key="1">
    <citation type="submission" date="2024-01" db="EMBL/GenBank/DDBJ databases">
        <title>The genome of the rayed Mediterranean limpet Patella caerulea (Linnaeus, 1758).</title>
        <authorList>
            <person name="Anh-Thu Weber A."/>
            <person name="Halstead-Nussloch G."/>
        </authorList>
    </citation>
    <scope>NUCLEOTIDE SEQUENCE [LARGE SCALE GENOMIC DNA]</scope>
    <source>
        <strain evidence="2">AATW-2023a</strain>
        <tissue evidence="2">Whole specimen</tissue>
    </source>
</reference>
<protein>
    <submittedName>
        <fullName evidence="2">Uncharacterized protein</fullName>
    </submittedName>
</protein>
<dbReference type="Proteomes" id="UP001347796">
    <property type="component" value="Unassembled WGS sequence"/>
</dbReference>
<dbReference type="EMBL" id="JAZGQO010000007">
    <property type="protein sequence ID" value="KAK6182202.1"/>
    <property type="molecule type" value="Genomic_DNA"/>
</dbReference>